<proteinExistence type="predicted"/>
<dbReference type="EMBL" id="VMGH01000012">
    <property type="protein sequence ID" value="TSC92159.1"/>
    <property type="molecule type" value="Genomic_DNA"/>
</dbReference>
<sequence>MFCQKAEEAKKDWQVDSPEEKLIVDCFLGIPTQAKMIEEKRRLDLSPKKTPGVKIGFLKEKERVGTTHQINMVQADWQIKCAQLIRALDEHPKQRQIISTLWHTAKEILIQQFPESGEKKYINWRRGVTNLTAVTRIIEKLGLSYEFPTPEQDAIDKIDLLIIHQGEKENMRPGIVALQLKSDSKLKYSDEWPLENQRTNKREGREYQKLKMATFSLGRKYQLKVHPLKLTIPVIKADFTTGAFKEEKPLQEYFDRTIQELLARK</sequence>
<organism evidence="1 2">
    <name type="scientific">Candidatus Berkelbacteria bacterium Licking1014_96</name>
    <dbReference type="NCBI Taxonomy" id="2017149"/>
    <lineage>
        <taxon>Bacteria</taxon>
        <taxon>Candidatus Berkelbacteria</taxon>
    </lineage>
</organism>
<evidence type="ECO:0000313" key="1">
    <source>
        <dbReference type="EMBL" id="TSC92159.1"/>
    </source>
</evidence>
<gene>
    <name evidence="1" type="ORF">CEN92_92</name>
</gene>
<dbReference type="Proteomes" id="UP000318296">
    <property type="component" value="Unassembled WGS sequence"/>
</dbReference>
<protein>
    <submittedName>
        <fullName evidence="1">Uncharacterized protein</fullName>
    </submittedName>
</protein>
<name>A0A554LHK3_9BACT</name>
<dbReference type="AlphaFoldDB" id="A0A554LHK3"/>
<comment type="caution">
    <text evidence="1">The sequence shown here is derived from an EMBL/GenBank/DDBJ whole genome shotgun (WGS) entry which is preliminary data.</text>
</comment>
<reference evidence="1 2" key="1">
    <citation type="submission" date="2017-07" db="EMBL/GenBank/DDBJ databases">
        <title>Mechanisms for carbon and nitrogen cycling indicate functional differentiation within the Candidate Phyla Radiation.</title>
        <authorList>
            <person name="Danczak R.E."/>
            <person name="Johnston M.D."/>
            <person name="Kenah C."/>
            <person name="Slattery M."/>
            <person name="Wrighton K.C."/>
            <person name="Wilkins M.J."/>
        </authorList>
    </citation>
    <scope>NUCLEOTIDE SEQUENCE [LARGE SCALE GENOMIC DNA]</scope>
    <source>
        <strain evidence="1">Licking1014_96</strain>
    </source>
</reference>
<accession>A0A554LHK3</accession>
<evidence type="ECO:0000313" key="2">
    <source>
        <dbReference type="Proteomes" id="UP000318296"/>
    </source>
</evidence>